<reference evidence="2 3" key="1">
    <citation type="journal article" date="2014" name="Genome Announc.">
        <title>Draft Genome Sequence of Paenibacillus pini JCM 16418T, Isolated from the Rhizosphere of Pine Tree.</title>
        <authorList>
            <person name="Yuki M."/>
            <person name="Oshima K."/>
            <person name="Suda W."/>
            <person name="Oshida Y."/>
            <person name="Kitamura K."/>
            <person name="Iida Y."/>
            <person name="Hattori M."/>
            <person name="Ohkuma M."/>
        </authorList>
    </citation>
    <scope>NUCLEOTIDE SEQUENCE [LARGE SCALE GENOMIC DNA]</scope>
    <source>
        <strain evidence="2 3">JCM 16418</strain>
    </source>
</reference>
<protein>
    <recommendedName>
        <fullName evidence="1">Chitin-binding type-3 domain-containing protein</fullName>
    </recommendedName>
</protein>
<dbReference type="AlphaFoldDB" id="W7YSI1"/>
<dbReference type="SMART" id="SM00495">
    <property type="entry name" value="ChtBD3"/>
    <property type="match status" value="2"/>
</dbReference>
<feature type="domain" description="Chitin-binding type-3" evidence="1">
    <location>
        <begin position="407"/>
        <end position="449"/>
    </location>
</feature>
<dbReference type="OrthoDB" id="2587776at2"/>
<dbReference type="InterPro" id="IPR003610">
    <property type="entry name" value="CBM5/12"/>
</dbReference>
<dbReference type="STRING" id="1236976.JCM16418_1607"/>
<evidence type="ECO:0000313" key="2">
    <source>
        <dbReference type="EMBL" id="GAF07581.1"/>
    </source>
</evidence>
<dbReference type="Gene3D" id="2.10.10.90">
    <property type="match status" value="1"/>
</dbReference>
<dbReference type="GO" id="GO:0005576">
    <property type="term" value="C:extracellular region"/>
    <property type="evidence" value="ECO:0007669"/>
    <property type="project" value="InterPro"/>
</dbReference>
<dbReference type="GO" id="GO:0030246">
    <property type="term" value="F:carbohydrate binding"/>
    <property type="evidence" value="ECO:0007669"/>
    <property type="project" value="InterPro"/>
</dbReference>
<feature type="domain" description="Chitin-binding type-3" evidence="1">
    <location>
        <begin position="241"/>
        <end position="280"/>
    </location>
</feature>
<dbReference type="GO" id="GO:0005975">
    <property type="term" value="P:carbohydrate metabolic process"/>
    <property type="evidence" value="ECO:0007669"/>
    <property type="project" value="InterPro"/>
</dbReference>
<keyword evidence="3" id="KW-1185">Reference proteome</keyword>
<proteinExistence type="predicted"/>
<dbReference type="RefSeq" id="WP_052020108.1">
    <property type="nucleotide sequence ID" value="NZ_BAVZ01000004.1"/>
</dbReference>
<evidence type="ECO:0000259" key="1">
    <source>
        <dbReference type="SMART" id="SM00495"/>
    </source>
</evidence>
<dbReference type="eggNOG" id="COG2706">
    <property type="taxonomic scope" value="Bacteria"/>
</dbReference>
<organism evidence="2 3">
    <name type="scientific">Paenibacillus pini JCM 16418</name>
    <dbReference type="NCBI Taxonomy" id="1236976"/>
    <lineage>
        <taxon>Bacteria</taxon>
        <taxon>Bacillati</taxon>
        <taxon>Bacillota</taxon>
        <taxon>Bacilli</taxon>
        <taxon>Bacillales</taxon>
        <taxon>Paenibacillaceae</taxon>
        <taxon>Paenibacillus</taxon>
    </lineage>
</organism>
<sequence>MSSFDFGKSTITKYRAGTSGDQYIDISESKKVINGTILLSEIPDFDNKVKIPNMFEVPRTNNSSLKDKEYIVDYNEGIISFSNSAEGLTLSLTYKGRGNHYVSSARIWTQEQDGEVLETLKDIVDKSSSSLEKISELSNLMKDTKQATINANDKATLADTKATYAQTQGDYAKSQGALANTASTLANTAKDNANTATSLANSATTAANNARDNANVKATYAQQQGDYALGVADSLVHKGIYNASTAYVVRNIIYYNGSTYMCISNTTGNLPTNTSYWRKLTNMNWLGTYSTSTTYNFGDIVVDSLNQTLYMCILDGTLNKALTTVVNWTTLVSVASAISNANTATTQANTARDNANTATTSANNAATSANTKATFAQTQGDYAKAQGDYAKDKAEKAIEVGTSLINRGTYSNTLAYKPLNIVVYDSGVYQNIVQSTGILPTNSSYWQLLMQTSTSVTWDTISGKPEVESHIANKSNPHAVTASQVGSYSKEEATANFAPISHNHTAIDLPNNLETITGAQAKATSAETKANTYTDNKVSAQVGTLSNLLTSKKTNTVEAINELFTSLGDGKNNVRAAIIEKGGTVAGTSPNSFKELTDGIKTLSSSINGQLNEIIPFAETINTNDPVSIKISPIALSKIPNPDILPTGNANDVAFSNDGNYLCVAHSTSPYITIYKKNGSNFIKLADPTDLPLASVTDVAFSPDGVYLSIAESMSYSATIYKRTGDTFTKLTNKASVSSFIMDLSFSPDGNYLGVATYQSPYISIHKRSGDTFTRLANPSALPSGQCNCISFSSDNNYVAVGQSTAPYLSIYKRSGDTLTKITNPSILPTDTCFGVAFSNDNKFLAFASSSSPYIIIYKRDGDTFTKIANPIDIPDGTCYSVDFSSDSNYLGVSLNSFPYFTRYKITGDTFTKLSDPSTLPTSGCNSTSFSLILTF</sequence>
<evidence type="ECO:0000313" key="3">
    <source>
        <dbReference type="Proteomes" id="UP000019364"/>
    </source>
</evidence>
<dbReference type="GO" id="GO:0004553">
    <property type="term" value="F:hydrolase activity, hydrolyzing O-glycosyl compounds"/>
    <property type="evidence" value="ECO:0007669"/>
    <property type="project" value="InterPro"/>
</dbReference>
<name>W7YSI1_9BACL</name>
<dbReference type="SUPFAM" id="SSF69322">
    <property type="entry name" value="Tricorn protease domain 2"/>
    <property type="match status" value="1"/>
</dbReference>
<gene>
    <name evidence="2" type="ORF">JCM16418_1607</name>
</gene>
<accession>W7YSI1</accession>
<dbReference type="Proteomes" id="UP000019364">
    <property type="component" value="Unassembled WGS sequence"/>
</dbReference>
<dbReference type="EMBL" id="BAVZ01000004">
    <property type="protein sequence ID" value="GAF07581.1"/>
    <property type="molecule type" value="Genomic_DNA"/>
</dbReference>
<dbReference type="InterPro" id="IPR015943">
    <property type="entry name" value="WD40/YVTN_repeat-like_dom_sf"/>
</dbReference>
<comment type="caution">
    <text evidence="2">The sequence shown here is derived from an EMBL/GenBank/DDBJ whole genome shotgun (WGS) entry which is preliminary data.</text>
</comment>
<dbReference type="Gene3D" id="2.130.10.10">
    <property type="entry name" value="YVTN repeat-like/Quinoprotein amine dehydrogenase"/>
    <property type="match status" value="2"/>
</dbReference>